<gene>
    <name evidence="2" type="ORF">AXG93_1504s1170</name>
</gene>
<name>A0A176VNT0_MARPO</name>
<evidence type="ECO:0000313" key="3">
    <source>
        <dbReference type="Proteomes" id="UP000077202"/>
    </source>
</evidence>
<organism evidence="2 3">
    <name type="scientific">Marchantia polymorpha subsp. ruderalis</name>
    <dbReference type="NCBI Taxonomy" id="1480154"/>
    <lineage>
        <taxon>Eukaryota</taxon>
        <taxon>Viridiplantae</taxon>
        <taxon>Streptophyta</taxon>
        <taxon>Embryophyta</taxon>
        <taxon>Marchantiophyta</taxon>
        <taxon>Marchantiopsida</taxon>
        <taxon>Marchantiidae</taxon>
        <taxon>Marchantiales</taxon>
        <taxon>Marchantiaceae</taxon>
        <taxon>Marchantia</taxon>
    </lineage>
</organism>
<protein>
    <submittedName>
        <fullName evidence="2">Uncharacterized protein</fullName>
    </submittedName>
</protein>
<comment type="caution">
    <text evidence="2">The sequence shown here is derived from an EMBL/GenBank/DDBJ whole genome shotgun (WGS) entry which is preliminary data.</text>
</comment>
<accession>A0A176VNT0</accession>
<evidence type="ECO:0000313" key="2">
    <source>
        <dbReference type="EMBL" id="OAE22307.1"/>
    </source>
</evidence>
<evidence type="ECO:0000256" key="1">
    <source>
        <dbReference type="SAM" id="MobiDB-lite"/>
    </source>
</evidence>
<feature type="region of interest" description="Disordered" evidence="1">
    <location>
        <begin position="86"/>
        <end position="110"/>
    </location>
</feature>
<keyword evidence="3" id="KW-1185">Reference proteome</keyword>
<proteinExistence type="predicted"/>
<reference evidence="2" key="1">
    <citation type="submission" date="2016-03" db="EMBL/GenBank/DDBJ databases">
        <title>Mechanisms controlling the formation of the plant cell surface in tip-growing cells are functionally conserved among land plants.</title>
        <authorList>
            <person name="Honkanen S."/>
            <person name="Jones V.A."/>
            <person name="Morieri G."/>
            <person name="Champion C."/>
            <person name="Hetherington A.J."/>
            <person name="Kelly S."/>
            <person name="Saint-Marcoux D."/>
            <person name="Proust H."/>
            <person name="Prescott H."/>
            <person name="Dolan L."/>
        </authorList>
    </citation>
    <scope>NUCLEOTIDE SEQUENCE [LARGE SCALE GENOMIC DNA]</scope>
    <source>
        <tissue evidence="2">Whole gametophyte</tissue>
    </source>
</reference>
<dbReference type="AlphaFoldDB" id="A0A176VNT0"/>
<dbReference type="EMBL" id="LVLJ01003222">
    <property type="protein sequence ID" value="OAE22307.1"/>
    <property type="molecule type" value="Genomic_DNA"/>
</dbReference>
<dbReference type="Proteomes" id="UP000077202">
    <property type="component" value="Unassembled WGS sequence"/>
</dbReference>
<sequence length="212" mass="24185">MVEHLRSRDVPSNFFLACFLAETLWTSPPVQLYRSLLFRTTAQQLSMYCKGAFETTSWELVLLLVEMDVYLPNRWGFTRRIQKDRNSARHRNNCSPGAHPDLGGTSTEDVCTIPRAPKSRRTEICPRKSFVRENTGDIHAHVALTSDLEAPFSFALHRTTTSSCPDSTAVRASMTSMLANTVNTIFVAIGRFLFEKRKHAKVQQYWPEPRSM</sequence>